<accession>C4L372</accession>
<dbReference type="RefSeq" id="WP_015880905.1">
    <property type="nucleotide sequence ID" value="NC_012673.1"/>
</dbReference>
<keyword evidence="2" id="KW-1185">Reference proteome</keyword>
<organism evidence="1 2">
    <name type="scientific">Exiguobacterium sp. (strain ATCC BAA-1283 / AT1b)</name>
    <dbReference type="NCBI Taxonomy" id="360911"/>
    <lineage>
        <taxon>Bacteria</taxon>
        <taxon>Bacillati</taxon>
        <taxon>Bacillota</taxon>
        <taxon>Bacilli</taxon>
        <taxon>Bacillales</taxon>
        <taxon>Bacillales Family XII. Incertae Sedis</taxon>
        <taxon>Exiguobacterium</taxon>
    </lineage>
</organism>
<gene>
    <name evidence="1" type="ordered locus">EAT1b_2425</name>
</gene>
<dbReference type="Proteomes" id="UP000000716">
    <property type="component" value="Chromosome"/>
</dbReference>
<dbReference type="eggNOG" id="COG4427">
    <property type="taxonomic scope" value="Bacteria"/>
</dbReference>
<dbReference type="STRING" id="360911.EAT1b_2425"/>
<dbReference type="InterPro" id="IPR011200">
    <property type="entry name" value="UCP012608"/>
</dbReference>
<name>C4L372_EXISA</name>
<protein>
    <recommendedName>
        <fullName evidence="3">DUF2332 domain-containing protein</fullName>
    </recommendedName>
</protein>
<dbReference type="KEGG" id="eat:EAT1b_2425"/>
<dbReference type="AlphaFoldDB" id="C4L372"/>
<evidence type="ECO:0000313" key="2">
    <source>
        <dbReference type="Proteomes" id="UP000000716"/>
    </source>
</evidence>
<proteinExistence type="predicted"/>
<reference evidence="1 2" key="1">
    <citation type="journal article" date="2011" name="J. Bacteriol.">
        <title>Complete genome sequence of the Thermophilic Bacterium Exiguobacterium sp. AT1b.</title>
        <authorList>
            <person name="Vishnivetskaya T.A."/>
            <person name="Lucas S."/>
            <person name="Copeland A."/>
            <person name="Lapidus A."/>
            <person name="Glavina Del Rio T."/>
            <person name="Dalin E."/>
            <person name="Tice H."/>
            <person name="Bruce D.C."/>
            <person name="Goodwin L.A."/>
            <person name="Pitluck S."/>
            <person name="Saunders E."/>
            <person name="Brettin T."/>
            <person name="Detter C."/>
            <person name="Han C."/>
            <person name="Larimer F."/>
            <person name="Land M.L."/>
            <person name="Hauser L.J."/>
            <person name="Kyrpides N.C."/>
            <person name="Ovchinnikova G."/>
            <person name="Kathariou S."/>
            <person name="Ramaley R.F."/>
            <person name="Rodrigues D.F."/>
            <person name="Hendrix C."/>
            <person name="Richardson P."/>
            <person name="Tiedje J.M."/>
        </authorList>
    </citation>
    <scope>NUCLEOTIDE SEQUENCE [LARGE SCALE GENOMIC DNA]</scope>
    <source>
        <strain evidence="2">ATCC BAA-1283 / AT1b</strain>
    </source>
</reference>
<sequence>MDVIQDTEQSNRFIRFADNECVESSRLYEVLAREVAQHEWLLSLCEDIPKGQPAPNLLFAAVHELVLQHSADELATYYPSVTQYPKRAEDVFPSFLAFCHTYESELRHRLRTRRVQTNEVQRCAYLYPIFSKIQQQTKRPLGLLEIGTSAGLQLFVDQYAYEYNGVPFNPINASSVNITAAVESDEPFRLEVTTPLDIGTRLGVDLNIVDLTDEAERSWLNALIWPEHETRRQLLQAAMNEVNLNMVTLIEGDGVTMLQELVSRVPEVEMLCIFHTHVANQMSRPVKEELLRQVERIGQTRDVFHIYNNVQDCYLHVDLYLDGQLTAVTYAETEGHGRQFQILTPLDSLFHQGSFE</sequence>
<dbReference type="EMBL" id="CP001615">
    <property type="protein sequence ID" value="ACQ71346.1"/>
    <property type="molecule type" value="Genomic_DNA"/>
</dbReference>
<evidence type="ECO:0008006" key="3">
    <source>
        <dbReference type="Google" id="ProtNLM"/>
    </source>
</evidence>
<dbReference type="HOGENOM" id="CLU_065141_0_0_9"/>
<dbReference type="Pfam" id="PF10094">
    <property type="entry name" value="DUF2332"/>
    <property type="match status" value="1"/>
</dbReference>
<evidence type="ECO:0000313" key="1">
    <source>
        <dbReference type="EMBL" id="ACQ71346.1"/>
    </source>
</evidence>
<dbReference type="PIRSF" id="PIRSF012608">
    <property type="entry name" value="UCP012608"/>
    <property type="match status" value="1"/>
</dbReference>